<gene>
    <name evidence="2" type="ORF">DFH08DRAFT_817416</name>
</gene>
<name>A0AAD6ZJH2_9AGAR</name>
<proteinExistence type="predicted"/>
<feature type="compositionally biased region" description="Low complexity" evidence="1">
    <location>
        <begin position="65"/>
        <end position="77"/>
    </location>
</feature>
<protein>
    <recommendedName>
        <fullName evidence="4">Zn(2)-C6 fungal-type domain-containing protein</fullName>
    </recommendedName>
</protein>
<evidence type="ECO:0000313" key="2">
    <source>
        <dbReference type="EMBL" id="KAJ7323938.1"/>
    </source>
</evidence>
<evidence type="ECO:0008006" key="4">
    <source>
        <dbReference type="Google" id="ProtNLM"/>
    </source>
</evidence>
<evidence type="ECO:0000256" key="1">
    <source>
        <dbReference type="SAM" id="MobiDB-lite"/>
    </source>
</evidence>
<dbReference type="Proteomes" id="UP001218218">
    <property type="component" value="Unassembled WGS sequence"/>
</dbReference>
<accession>A0AAD6ZJH2</accession>
<dbReference type="AlphaFoldDB" id="A0AAD6ZJH2"/>
<comment type="caution">
    <text evidence="2">The sequence shown here is derived from an EMBL/GenBank/DDBJ whole genome shotgun (WGS) entry which is preliminary data.</text>
</comment>
<sequence length="607" mass="67180">MHSALNPILYSPETVKQKKKPPACDSCKARRVLCHPSINGSPCPRCTTTPVARRRPSKLNSGTVSAGPHSPASPSASEEPEVLRSDSPSTPIPLSPRDLARYPELSPELVHHLFECMQNVACKLALAASISFDHAIIGPGSKPTSLADRSIFTRGADLRDYGLRRTPTYRALRAEALRLASEVGILLEPSDDNATAGMARSSPRLSWRMTRTTEGETQYQTWAVVHLQHVRILCEAWSEMHLGPQNASTWTGLLLMEVMETTLRREPILVSEYDQLLITGREPLSLHNLLVSFQSALQARNEQALVPFTALRPWLFHVTRLARELYERITGEFARRNPLDEGAVMEFISSLNKLHSIRALIFDKEKEDITIYPRDAYNLSSESDSSRPTANYGRQGNGNIMLNLRSCAYIMSFSRATLVIALHRELSRRAAVSVSIQHPEPGITPPMPHWAAERLALLRREVGAMADMTAAEIARGLRSLPNLPQLAHGHRGAVLAWAHFCLNEADATGTLSPGRVATMERLSDALKLIGYAWPLPLGLVERLDGYVQAHRQALSANNFAEDEAMFLGMDMDMFPAPFDDDWMAIFVNPGGDDNANGNEASPAPQEW</sequence>
<keyword evidence="3" id="KW-1185">Reference proteome</keyword>
<organism evidence="2 3">
    <name type="scientific">Mycena albidolilacea</name>
    <dbReference type="NCBI Taxonomy" id="1033008"/>
    <lineage>
        <taxon>Eukaryota</taxon>
        <taxon>Fungi</taxon>
        <taxon>Dikarya</taxon>
        <taxon>Basidiomycota</taxon>
        <taxon>Agaricomycotina</taxon>
        <taxon>Agaricomycetes</taxon>
        <taxon>Agaricomycetidae</taxon>
        <taxon>Agaricales</taxon>
        <taxon>Marasmiineae</taxon>
        <taxon>Mycenaceae</taxon>
        <taxon>Mycena</taxon>
    </lineage>
</organism>
<reference evidence="2" key="1">
    <citation type="submission" date="2023-03" db="EMBL/GenBank/DDBJ databases">
        <title>Massive genome expansion in bonnet fungi (Mycena s.s.) driven by repeated elements and novel gene families across ecological guilds.</title>
        <authorList>
            <consortium name="Lawrence Berkeley National Laboratory"/>
            <person name="Harder C.B."/>
            <person name="Miyauchi S."/>
            <person name="Viragh M."/>
            <person name="Kuo A."/>
            <person name="Thoen E."/>
            <person name="Andreopoulos B."/>
            <person name="Lu D."/>
            <person name="Skrede I."/>
            <person name="Drula E."/>
            <person name="Henrissat B."/>
            <person name="Morin E."/>
            <person name="Kohler A."/>
            <person name="Barry K."/>
            <person name="LaButti K."/>
            <person name="Morin E."/>
            <person name="Salamov A."/>
            <person name="Lipzen A."/>
            <person name="Mereny Z."/>
            <person name="Hegedus B."/>
            <person name="Baldrian P."/>
            <person name="Stursova M."/>
            <person name="Weitz H."/>
            <person name="Taylor A."/>
            <person name="Grigoriev I.V."/>
            <person name="Nagy L.G."/>
            <person name="Martin F."/>
            <person name="Kauserud H."/>
        </authorList>
    </citation>
    <scope>NUCLEOTIDE SEQUENCE</scope>
    <source>
        <strain evidence="2">CBHHK002</strain>
    </source>
</reference>
<feature type="region of interest" description="Disordered" evidence="1">
    <location>
        <begin position="1"/>
        <end position="99"/>
    </location>
</feature>
<dbReference type="EMBL" id="JARIHO010000045">
    <property type="protein sequence ID" value="KAJ7323938.1"/>
    <property type="molecule type" value="Genomic_DNA"/>
</dbReference>
<evidence type="ECO:0000313" key="3">
    <source>
        <dbReference type="Proteomes" id="UP001218218"/>
    </source>
</evidence>